<feature type="compositionally biased region" description="Low complexity" evidence="1">
    <location>
        <begin position="1007"/>
        <end position="1016"/>
    </location>
</feature>
<comment type="caution">
    <text evidence="4">The sequence shown here is derived from an EMBL/GenBank/DDBJ whole genome shotgun (WGS) entry which is preliminary data.</text>
</comment>
<feature type="compositionally biased region" description="Low complexity" evidence="1">
    <location>
        <begin position="279"/>
        <end position="290"/>
    </location>
</feature>
<proteinExistence type="predicted"/>
<dbReference type="OrthoDB" id="2140105at2759"/>
<feature type="transmembrane region" description="Helical" evidence="2">
    <location>
        <begin position="874"/>
        <end position="896"/>
    </location>
</feature>
<evidence type="ECO:0000256" key="2">
    <source>
        <dbReference type="SAM" id="Phobius"/>
    </source>
</evidence>
<evidence type="ECO:0000313" key="4">
    <source>
        <dbReference type="EMBL" id="KAG0259445.1"/>
    </source>
</evidence>
<feature type="region of interest" description="Disordered" evidence="1">
    <location>
        <begin position="266"/>
        <end position="416"/>
    </location>
</feature>
<feature type="compositionally biased region" description="Polar residues" evidence="1">
    <location>
        <begin position="95"/>
        <end position="105"/>
    </location>
</feature>
<dbReference type="EMBL" id="JAAAJB010000284">
    <property type="protein sequence ID" value="KAG0259445.1"/>
    <property type="molecule type" value="Genomic_DNA"/>
</dbReference>
<protein>
    <recommendedName>
        <fullName evidence="3">DUF3533 domain-containing protein</fullName>
    </recommendedName>
</protein>
<keyword evidence="2" id="KW-0472">Membrane</keyword>
<feature type="compositionally biased region" description="Acidic residues" evidence="1">
    <location>
        <begin position="1049"/>
        <end position="1062"/>
    </location>
</feature>
<accession>A0A9P6Q4W0</accession>
<dbReference type="PANTHER" id="PTHR34814">
    <property type="entry name" value="NITROSOGUANIDINE RESISTANCE PROTEIN SNG1"/>
    <property type="match status" value="1"/>
</dbReference>
<feature type="transmembrane region" description="Helical" evidence="2">
    <location>
        <begin position="830"/>
        <end position="854"/>
    </location>
</feature>
<feature type="compositionally biased region" description="Basic and acidic residues" evidence="1">
    <location>
        <begin position="177"/>
        <end position="203"/>
    </location>
</feature>
<dbReference type="Proteomes" id="UP000807716">
    <property type="component" value="Unassembled WGS sequence"/>
</dbReference>
<gene>
    <name evidence="4" type="ORF">DFQ27_004065</name>
</gene>
<dbReference type="GO" id="GO:0016020">
    <property type="term" value="C:membrane"/>
    <property type="evidence" value="ECO:0007669"/>
    <property type="project" value="TreeGrafter"/>
</dbReference>
<feature type="transmembrane region" description="Helical" evidence="2">
    <location>
        <begin position="903"/>
        <end position="925"/>
    </location>
</feature>
<feature type="region of interest" description="Disordered" evidence="1">
    <location>
        <begin position="477"/>
        <end position="521"/>
    </location>
</feature>
<evidence type="ECO:0000256" key="1">
    <source>
        <dbReference type="SAM" id="MobiDB-lite"/>
    </source>
</evidence>
<feature type="compositionally biased region" description="Acidic residues" evidence="1">
    <location>
        <begin position="1080"/>
        <end position="1089"/>
    </location>
</feature>
<feature type="region of interest" description="Disordered" evidence="1">
    <location>
        <begin position="1004"/>
        <end position="1110"/>
    </location>
</feature>
<feature type="region of interest" description="Disordered" evidence="1">
    <location>
        <begin position="429"/>
        <end position="462"/>
    </location>
</feature>
<evidence type="ECO:0000259" key="3">
    <source>
        <dbReference type="Pfam" id="PF12051"/>
    </source>
</evidence>
<feature type="compositionally biased region" description="Low complexity" evidence="1">
    <location>
        <begin position="68"/>
        <end position="79"/>
    </location>
</feature>
<dbReference type="InterPro" id="IPR022703">
    <property type="entry name" value="DUF3533"/>
</dbReference>
<feature type="compositionally biased region" description="Basic residues" evidence="1">
    <location>
        <begin position="1023"/>
        <end position="1034"/>
    </location>
</feature>
<feature type="compositionally biased region" description="Basic and acidic residues" evidence="1">
    <location>
        <begin position="1066"/>
        <end position="1079"/>
    </location>
</feature>
<name>A0A9P6Q4W0_9FUNG</name>
<sequence>MDSASRTSSANTLETDSAASPPLTSPLPPHAPSAHSPHGVHTIHDTLLSRIPSASAPTAPPSLPPHPQQQQQQQRPSTTHLGDIYIGDYSDSENESTGSGSTATSVRHVAANTAAPSAPQPLSEAAETLAAATATAARTSSPTTATATAAQDVKDQPSSNAGIDQSSTLPYAPQHLRQLEEEKYRVQQHEEQLERQHLEEQHRLQQQQQQPQPQPQQQQQQQQQSQRLLRGRHHPSEDDDQVYEMSSMSPVPAYQSAIFDDAALYMDPSVGRGVPSQPQPQQQQQQMQQQVHGQTLATVDPFATPQAAAQHSGPGSPNRPSESSQQHPSVEASEASERRRSRPQRPGPRTQDGGRPSRGFIEGTRTGSSSPPSATTTTVLASSTTSSSEQYRDGRRRRGGSSSPPPSSFSEKPMSLVDRFRILAGYGMRRRHDQPQPPPHLHRYQQQQQQQHNSATSRSTTPRVLRGGMVPAAAVGQHRLSSSRSELMDSHFSTRQNLTPSASSPRYPRSERSGASPRVSGSIEVEAAGRAMGGGRVGVPVSSTRTSTGTKVVMVRKTGVPGKNGQEPETDLFNFIDIMLDMPERPGWHEVMMTLAKVLVVMAVSYFALMALYFAAEFQADQSLGNINVAVVDFDFSMVGSEFITYTNSVNNNPRKINWVIETTKYKTQQQVMDDVNRGKYWGAVVIQPNSSRSLFSALSLPNKEYDPTRAFTLIYDGGRNPLVTRPVVVSGMYMHFVDFIKTFNSKWIFTVLSLAQDGNQTLTSLIDTPWVLGTPVAFQELDLHPPTASILSSATTVAYIWVFLVAGGSTYLVANTIQPMTRHVSVARTMCYMLAPLAVFLTVLSMVYSLLLLTFGVPFDGFSQFMALFGSMFLLQCSVSAMVLFLIFLVPVVYIPSITITYVIMNVIAVFNTVELMPVFYRWVHAMPFLNAVQMARYVLLGSYNRLATNVPILFAWIVVPIMLLPFAIARQKRLVIEVEERALREQGMNLQEMQRIPADEKLHDSSGFSSHWSSGQDGEARRRHHRHRRGRRRGEEEGHLSDRDSYLSDEEDGSDDDDLVYETTSEHTHDDSHGSHDEGEEEDEYGDDTLPGHHRRSRFIRQSRSRVAPDAVTATGRHIHSPFVTAHHPVHPSTGSSLVMTGVTTTTTPLSAPRGPAPYVAPMPPVTFRYAIVLVIVVHDGGCESEPKA</sequence>
<feature type="compositionally biased region" description="Low complexity" evidence="1">
    <location>
        <begin position="363"/>
        <end position="388"/>
    </location>
</feature>
<feature type="compositionally biased region" description="Low complexity" evidence="1">
    <location>
        <begin position="121"/>
        <end position="150"/>
    </location>
</feature>
<feature type="compositionally biased region" description="Basic and acidic residues" evidence="1">
    <location>
        <begin position="1035"/>
        <end position="1048"/>
    </location>
</feature>
<feature type="transmembrane region" description="Helical" evidence="2">
    <location>
        <begin position="799"/>
        <end position="818"/>
    </location>
</feature>
<keyword evidence="2" id="KW-1133">Transmembrane helix</keyword>
<feature type="compositionally biased region" description="Polar residues" evidence="1">
    <location>
        <begin position="453"/>
        <end position="462"/>
    </location>
</feature>
<feature type="domain" description="DUF3533" evidence="3">
    <location>
        <begin position="599"/>
        <end position="962"/>
    </location>
</feature>
<dbReference type="Pfam" id="PF12051">
    <property type="entry name" value="DUF3533"/>
    <property type="match status" value="1"/>
</dbReference>
<feature type="compositionally biased region" description="Pro residues" evidence="1">
    <location>
        <begin position="58"/>
        <end position="67"/>
    </location>
</feature>
<feature type="compositionally biased region" description="Polar residues" evidence="1">
    <location>
        <begin position="479"/>
        <end position="504"/>
    </location>
</feature>
<dbReference type="AlphaFoldDB" id="A0A9P6Q4W0"/>
<dbReference type="InterPro" id="IPR053001">
    <property type="entry name" value="MNNG_permease-like"/>
</dbReference>
<evidence type="ECO:0000313" key="5">
    <source>
        <dbReference type="Proteomes" id="UP000807716"/>
    </source>
</evidence>
<keyword evidence="2" id="KW-0812">Transmembrane</keyword>
<organism evidence="4 5">
    <name type="scientific">Actinomortierella ambigua</name>
    <dbReference type="NCBI Taxonomy" id="1343610"/>
    <lineage>
        <taxon>Eukaryota</taxon>
        <taxon>Fungi</taxon>
        <taxon>Fungi incertae sedis</taxon>
        <taxon>Mucoromycota</taxon>
        <taxon>Mortierellomycotina</taxon>
        <taxon>Mortierellomycetes</taxon>
        <taxon>Mortierellales</taxon>
        <taxon>Mortierellaceae</taxon>
        <taxon>Actinomortierella</taxon>
    </lineage>
</organism>
<feature type="compositionally biased region" description="Polar residues" evidence="1">
    <location>
        <begin position="1"/>
        <end position="15"/>
    </location>
</feature>
<feature type="compositionally biased region" description="Low complexity" evidence="1">
    <location>
        <begin position="204"/>
        <end position="228"/>
    </location>
</feature>
<feature type="transmembrane region" description="Helical" evidence="2">
    <location>
        <begin position="945"/>
        <end position="966"/>
    </location>
</feature>
<reference evidence="4" key="1">
    <citation type="journal article" date="2020" name="Fungal Divers.">
        <title>Resolving the Mortierellaceae phylogeny through synthesis of multi-gene phylogenetics and phylogenomics.</title>
        <authorList>
            <person name="Vandepol N."/>
            <person name="Liber J."/>
            <person name="Desiro A."/>
            <person name="Na H."/>
            <person name="Kennedy M."/>
            <person name="Barry K."/>
            <person name="Grigoriev I.V."/>
            <person name="Miller A.N."/>
            <person name="O'Donnell K."/>
            <person name="Stajich J.E."/>
            <person name="Bonito G."/>
        </authorList>
    </citation>
    <scope>NUCLEOTIDE SEQUENCE</scope>
    <source>
        <strain evidence="4">BC1065</strain>
    </source>
</reference>
<feature type="compositionally biased region" description="Polar residues" evidence="1">
    <location>
        <begin position="307"/>
        <end position="327"/>
    </location>
</feature>
<feature type="compositionally biased region" description="Polar residues" evidence="1">
    <location>
        <begin position="156"/>
        <end position="169"/>
    </location>
</feature>
<feature type="region of interest" description="Disordered" evidence="1">
    <location>
        <begin position="1"/>
        <end position="249"/>
    </location>
</feature>
<keyword evidence="5" id="KW-1185">Reference proteome</keyword>
<feature type="compositionally biased region" description="Basic residues" evidence="1">
    <location>
        <begin position="1094"/>
        <end position="1106"/>
    </location>
</feature>
<dbReference type="PANTHER" id="PTHR34814:SF2">
    <property type="entry name" value="DUF3533 DOMAIN-CONTAINING PROTEIN"/>
    <property type="match status" value="1"/>
</dbReference>